<organism evidence="1 2">
    <name type="scientific">Sordaria brevicollis</name>
    <dbReference type="NCBI Taxonomy" id="83679"/>
    <lineage>
        <taxon>Eukaryota</taxon>
        <taxon>Fungi</taxon>
        <taxon>Dikarya</taxon>
        <taxon>Ascomycota</taxon>
        <taxon>Pezizomycotina</taxon>
        <taxon>Sordariomycetes</taxon>
        <taxon>Sordariomycetidae</taxon>
        <taxon>Sordariales</taxon>
        <taxon>Sordariaceae</taxon>
        <taxon>Sordaria</taxon>
    </lineage>
</organism>
<dbReference type="EMBL" id="JAUTDP010000010">
    <property type="protein sequence ID" value="KAK3395971.1"/>
    <property type="molecule type" value="Genomic_DNA"/>
</dbReference>
<reference evidence="1" key="2">
    <citation type="submission" date="2023-07" db="EMBL/GenBank/DDBJ databases">
        <authorList>
            <consortium name="Lawrence Berkeley National Laboratory"/>
            <person name="Haridas S."/>
            <person name="Hensen N."/>
            <person name="Bonometti L."/>
            <person name="Westerberg I."/>
            <person name="Brannstrom I.O."/>
            <person name="Guillou S."/>
            <person name="Cros-Aarteil S."/>
            <person name="Calhoun S."/>
            <person name="Kuo A."/>
            <person name="Mondo S."/>
            <person name="Pangilinan J."/>
            <person name="Riley R."/>
            <person name="LaButti K."/>
            <person name="Andreopoulos B."/>
            <person name="Lipzen A."/>
            <person name="Chen C."/>
            <person name="Yanf M."/>
            <person name="Daum C."/>
            <person name="Ng V."/>
            <person name="Clum A."/>
            <person name="Steindorff A."/>
            <person name="Ohm R."/>
            <person name="Martin F."/>
            <person name="Silar P."/>
            <person name="Natvig D."/>
            <person name="Lalanne C."/>
            <person name="Gautier V."/>
            <person name="Ament-velasquez S.L."/>
            <person name="Kruys A."/>
            <person name="Hutchinson M.I."/>
            <person name="Powell A.J."/>
            <person name="Barry K."/>
            <person name="Miller A.N."/>
            <person name="Grigoriev I.V."/>
            <person name="Debuchy R."/>
            <person name="Gladieux P."/>
            <person name="Thoren M.H."/>
            <person name="Johannesson H."/>
        </authorList>
    </citation>
    <scope>NUCLEOTIDE SEQUENCE</scope>
    <source>
        <strain evidence="1">FGSC 1904</strain>
    </source>
</reference>
<dbReference type="Proteomes" id="UP001281003">
    <property type="component" value="Unassembled WGS sequence"/>
</dbReference>
<feature type="non-terminal residue" evidence="1">
    <location>
        <position position="1"/>
    </location>
</feature>
<comment type="caution">
    <text evidence="1">The sequence shown here is derived from an EMBL/GenBank/DDBJ whole genome shotgun (WGS) entry which is preliminary data.</text>
</comment>
<gene>
    <name evidence="1" type="ORF">B0T20DRAFT_360359</name>
</gene>
<sequence length="51" mass="6551">NFKPYFVNNLYNIKIFNKLFAYLYVKYYNYDRKEKAIYEFNNLKFEINRDF</sequence>
<reference evidence="1" key="1">
    <citation type="journal article" date="2023" name="Mol. Phylogenet. Evol.">
        <title>Genome-scale phylogeny and comparative genomics of the fungal order Sordariales.</title>
        <authorList>
            <person name="Hensen N."/>
            <person name="Bonometti L."/>
            <person name="Westerberg I."/>
            <person name="Brannstrom I.O."/>
            <person name="Guillou S."/>
            <person name="Cros-Aarteil S."/>
            <person name="Calhoun S."/>
            <person name="Haridas S."/>
            <person name="Kuo A."/>
            <person name="Mondo S."/>
            <person name="Pangilinan J."/>
            <person name="Riley R."/>
            <person name="LaButti K."/>
            <person name="Andreopoulos B."/>
            <person name="Lipzen A."/>
            <person name="Chen C."/>
            <person name="Yan M."/>
            <person name="Daum C."/>
            <person name="Ng V."/>
            <person name="Clum A."/>
            <person name="Steindorff A."/>
            <person name="Ohm R.A."/>
            <person name="Martin F."/>
            <person name="Silar P."/>
            <person name="Natvig D.O."/>
            <person name="Lalanne C."/>
            <person name="Gautier V."/>
            <person name="Ament-Velasquez S.L."/>
            <person name="Kruys A."/>
            <person name="Hutchinson M.I."/>
            <person name="Powell A.J."/>
            <person name="Barry K."/>
            <person name="Miller A.N."/>
            <person name="Grigoriev I.V."/>
            <person name="Debuchy R."/>
            <person name="Gladieux P."/>
            <person name="Hiltunen Thoren M."/>
            <person name="Johannesson H."/>
        </authorList>
    </citation>
    <scope>NUCLEOTIDE SEQUENCE</scope>
    <source>
        <strain evidence="1">FGSC 1904</strain>
    </source>
</reference>
<accession>A0AAE0P9N9</accession>
<evidence type="ECO:0000313" key="2">
    <source>
        <dbReference type="Proteomes" id="UP001281003"/>
    </source>
</evidence>
<keyword evidence="2" id="KW-1185">Reference proteome</keyword>
<proteinExistence type="predicted"/>
<dbReference type="AlphaFoldDB" id="A0AAE0P9N9"/>
<protein>
    <submittedName>
        <fullName evidence="1">Uncharacterized protein</fullName>
    </submittedName>
</protein>
<evidence type="ECO:0000313" key="1">
    <source>
        <dbReference type="EMBL" id="KAK3395971.1"/>
    </source>
</evidence>
<name>A0AAE0P9N9_SORBR</name>